<protein>
    <submittedName>
        <fullName evidence="1">Unannotated protein</fullName>
    </submittedName>
</protein>
<sequence>MAAAERCVKDLPLNGVSVLELVNERHFELGLQILDELRLRSESVSHNEKQRVKRDLPRLG</sequence>
<name>A0A6J7PD93_9ZZZZ</name>
<reference evidence="1" key="1">
    <citation type="submission" date="2020-05" db="EMBL/GenBank/DDBJ databases">
        <authorList>
            <person name="Chiriac C."/>
            <person name="Salcher M."/>
            <person name="Ghai R."/>
            <person name="Kavagutti S V."/>
        </authorList>
    </citation>
    <scope>NUCLEOTIDE SEQUENCE</scope>
</reference>
<dbReference type="AlphaFoldDB" id="A0A6J7PD93"/>
<dbReference type="EMBL" id="CAFBOG010000289">
    <property type="protein sequence ID" value="CAB4999844.1"/>
    <property type="molecule type" value="Genomic_DNA"/>
</dbReference>
<gene>
    <name evidence="1" type="ORF">UFOPK3914_02069</name>
</gene>
<proteinExistence type="predicted"/>
<accession>A0A6J7PD93</accession>
<evidence type="ECO:0000313" key="1">
    <source>
        <dbReference type="EMBL" id="CAB4999844.1"/>
    </source>
</evidence>
<organism evidence="1">
    <name type="scientific">freshwater metagenome</name>
    <dbReference type="NCBI Taxonomy" id="449393"/>
    <lineage>
        <taxon>unclassified sequences</taxon>
        <taxon>metagenomes</taxon>
        <taxon>ecological metagenomes</taxon>
    </lineage>
</organism>